<dbReference type="EMBL" id="AGSI01000002">
    <property type="protein sequence ID" value="EIE26710.1"/>
    <property type="molecule type" value="Genomic_DNA"/>
</dbReference>
<dbReference type="Proteomes" id="UP000007264">
    <property type="component" value="Unassembled WGS sequence"/>
</dbReference>
<evidence type="ECO:0000256" key="2">
    <source>
        <dbReference type="ARBA" id="ARBA00001933"/>
    </source>
</evidence>
<comment type="cofactor">
    <cofactor evidence="4">
        <name>Mg(2+)</name>
        <dbReference type="ChEBI" id="CHEBI:18420"/>
    </cofactor>
</comment>
<dbReference type="GO" id="GO:0018114">
    <property type="term" value="F:threonine racemase activity"/>
    <property type="evidence" value="ECO:0007669"/>
    <property type="project" value="TreeGrafter"/>
</dbReference>
<dbReference type="GO" id="GO:0005524">
    <property type="term" value="F:ATP binding"/>
    <property type="evidence" value="ECO:0007669"/>
    <property type="project" value="TreeGrafter"/>
</dbReference>
<dbReference type="PROSITE" id="PS00165">
    <property type="entry name" value="DEHYDRATASE_SER_THR"/>
    <property type="match status" value="1"/>
</dbReference>
<evidence type="ECO:0000256" key="6">
    <source>
        <dbReference type="ARBA" id="ARBA00022842"/>
    </source>
</evidence>
<protein>
    <recommendedName>
        <fullName evidence="11">Serine racemase</fullName>
        <ecNumber evidence="9">4.3.1.18</ecNumber>
        <ecNumber evidence="10">5.1.1.18</ecNumber>
    </recommendedName>
    <alternativeName>
        <fullName evidence="12">D-serine dehydratase</fullName>
    </alternativeName>
</protein>
<dbReference type="EC" id="4.3.1.18" evidence="9"/>
<dbReference type="GO" id="GO:0030170">
    <property type="term" value="F:pyridoxal phosphate binding"/>
    <property type="evidence" value="ECO:0007669"/>
    <property type="project" value="InterPro"/>
</dbReference>
<evidence type="ECO:0000256" key="11">
    <source>
        <dbReference type="ARBA" id="ARBA00070760"/>
    </source>
</evidence>
<dbReference type="STRING" id="574566.I0Z7U1"/>
<dbReference type="OrthoDB" id="4418812at2759"/>
<evidence type="ECO:0000256" key="7">
    <source>
        <dbReference type="ARBA" id="ARBA00022898"/>
    </source>
</evidence>
<proteinExistence type="inferred from homology"/>
<evidence type="ECO:0000313" key="14">
    <source>
        <dbReference type="EMBL" id="EIE26710.1"/>
    </source>
</evidence>
<dbReference type="GeneID" id="17044720"/>
<dbReference type="CDD" id="cd01562">
    <property type="entry name" value="Thr-dehyd"/>
    <property type="match status" value="1"/>
</dbReference>
<keyword evidence="7" id="KW-0663">Pyridoxal phosphate</keyword>
<reference evidence="14 15" key="1">
    <citation type="journal article" date="2012" name="Genome Biol.">
        <title>The genome of the polar eukaryotic microalga coccomyxa subellipsoidea reveals traits of cold adaptation.</title>
        <authorList>
            <person name="Blanc G."/>
            <person name="Agarkova I."/>
            <person name="Grimwood J."/>
            <person name="Kuo A."/>
            <person name="Brueggeman A."/>
            <person name="Dunigan D."/>
            <person name="Gurnon J."/>
            <person name="Ladunga I."/>
            <person name="Lindquist E."/>
            <person name="Lucas S."/>
            <person name="Pangilinan J."/>
            <person name="Proschold T."/>
            <person name="Salamov A."/>
            <person name="Schmutz J."/>
            <person name="Weeks D."/>
            <person name="Yamada T."/>
            <person name="Claverie J.M."/>
            <person name="Grigoriev I."/>
            <person name="Van Etten J."/>
            <person name="Lomsadze A."/>
            <person name="Borodovsky M."/>
        </authorList>
    </citation>
    <scope>NUCLEOTIDE SEQUENCE [LARGE SCALE GENOMIC DNA]</scope>
    <source>
        <strain evidence="14 15">C-169</strain>
    </source>
</reference>
<dbReference type="InterPro" id="IPR001926">
    <property type="entry name" value="TrpB-like_PALP"/>
</dbReference>
<sequence length="349" mass="36525">MTVAEAGVPAHPAVNVYAATLEEIREAANRIEPFAHKTPVMTSKTLDSLADCYLHFKCEIFQRVGAFKFRGAMNSVLSLSDEQAVHGVVTHSSGNHAAALACAARIRGIPAYIVIPSDAPQCKVDAVEGYGGLITRCEATVDARESTATSIQQRTGAKLIPPYNYGPTICGQGTMALELLAQVPQLDAIVVPICGGGMTSGIAVVAKGIKPGIKIIAAEPTGLNNAADVAASKDAGRIVECARPVTIADGLRGRMGDLTWPIIKDLVDEVVTVSEQEIVAAMRLLFERMKLVVEPSGAVGLAAVLSPKFKAYLRGQEGGLQNVGIILSGGNVDLAAAGLWENLLVAGYK</sequence>
<comment type="similarity">
    <text evidence="5">Belongs to the serine/threonine dehydratase family.</text>
</comment>
<dbReference type="AlphaFoldDB" id="I0Z7U1"/>
<dbReference type="eggNOG" id="KOG1251">
    <property type="taxonomic scope" value="Eukaryota"/>
</dbReference>
<dbReference type="KEGG" id="csl:COCSUDRAFT_52433"/>
<keyword evidence="15" id="KW-1185">Reference proteome</keyword>
<evidence type="ECO:0000256" key="10">
    <source>
        <dbReference type="ARBA" id="ARBA00066592"/>
    </source>
</evidence>
<accession>I0Z7U1</accession>
<evidence type="ECO:0000256" key="1">
    <source>
        <dbReference type="ARBA" id="ARBA00001913"/>
    </source>
</evidence>
<dbReference type="GO" id="GO:0003941">
    <property type="term" value="F:L-serine ammonia-lyase activity"/>
    <property type="evidence" value="ECO:0007669"/>
    <property type="project" value="TreeGrafter"/>
</dbReference>
<gene>
    <name evidence="14" type="ORF">COCSUDRAFT_52433</name>
</gene>
<evidence type="ECO:0000256" key="5">
    <source>
        <dbReference type="ARBA" id="ARBA00010869"/>
    </source>
</evidence>
<organism evidence="14 15">
    <name type="scientific">Coccomyxa subellipsoidea (strain C-169)</name>
    <name type="common">Green microalga</name>
    <dbReference type="NCBI Taxonomy" id="574566"/>
    <lineage>
        <taxon>Eukaryota</taxon>
        <taxon>Viridiplantae</taxon>
        <taxon>Chlorophyta</taxon>
        <taxon>core chlorophytes</taxon>
        <taxon>Trebouxiophyceae</taxon>
        <taxon>Trebouxiophyceae incertae sedis</taxon>
        <taxon>Coccomyxaceae</taxon>
        <taxon>Coccomyxa</taxon>
        <taxon>Coccomyxa subellipsoidea</taxon>
    </lineage>
</organism>
<evidence type="ECO:0000256" key="9">
    <source>
        <dbReference type="ARBA" id="ARBA00066349"/>
    </source>
</evidence>
<evidence type="ECO:0000256" key="12">
    <source>
        <dbReference type="ARBA" id="ARBA00081761"/>
    </source>
</evidence>
<evidence type="ECO:0000313" key="15">
    <source>
        <dbReference type="Proteomes" id="UP000007264"/>
    </source>
</evidence>
<dbReference type="SUPFAM" id="SSF53686">
    <property type="entry name" value="Tryptophan synthase beta subunit-like PLP-dependent enzymes"/>
    <property type="match status" value="1"/>
</dbReference>
<name>I0Z7U1_COCSC</name>
<dbReference type="FunFam" id="3.40.50.1100:FF:000007">
    <property type="entry name" value="L-threonine dehydratase catabolic TdcB"/>
    <property type="match status" value="1"/>
</dbReference>
<dbReference type="InterPro" id="IPR036052">
    <property type="entry name" value="TrpB-like_PALP_sf"/>
</dbReference>
<dbReference type="GO" id="GO:0030378">
    <property type="term" value="F:serine racemase activity"/>
    <property type="evidence" value="ECO:0007669"/>
    <property type="project" value="UniProtKB-EC"/>
</dbReference>
<dbReference type="GO" id="GO:0070179">
    <property type="term" value="P:D-serine biosynthetic process"/>
    <property type="evidence" value="ECO:0007669"/>
    <property type="project" value="TreeGrafter"/>
</dbReference>
<evidence type="ECO:0000256" key="4">
    <source>
        <dbReference type="ARBA" id="ARBA00001946"/>
    </source>
</evidence>
<keyword evidence="6" id="KW-0460">Magnesium</keyword>
<keyword evidence="8" id="KW-0456">Lyase</keyword>
<comment type="cofactor">
    <cofactor evidence="2">
        <name>pyridoxal 5'-phosphate</name>
        <dbReference type="ChEBI" id="CHEBI:597326"/>
    </cofactor>
</comment>
<evidence type="ECO:0000259" key="13">
    <source>
        <dbReference type="Pfam" id="PF00291"/>
    </source>
</evidence>
<evidence type="ECO:0000256" key="3">
    <source>
        <dbReference type="ARBA" id="ARBA00001936"/>
    </source>
</evidence>
<feature type="domain" description="Tryptophan synthase beta chain-like PALP" evidence="13">
    <location>
        <begin position="33"/>
        <end position="329"/>
    </location>
</feature>
<evidence type="ECO:0000256" key="8">
    <source>
        <dbReference type="ARBA" id="ARBA00023239"/>
    </source>
</evidence>
<dbReference type="Pfam" id="PF00291">
    <property type="entry name" value="PALP"/>
    <property type="match status" value="1"/>
</dbReference>
<comment type="caution">
    <text evidence="14">The sequence shown here is derived from an EMBL/GenBank/DDBJ whole genome shotgun (WGS) entry which is preliminary data.</text>
</comment>
<dbReference type="EC" id="5.1.1.18" evidence="10"/>
<dbReference type="GO" id="GO:0008721">
    <property type="term" value="F:D-serine ammonia-lyase activity"/>
    <property type="evidence" value="ECO:0007669"/>
    <property type="project" value="UniProtKB-EC"/>
</dbReference>
<comment type="cofactor">
    <cofactor evidence="1">
        <name>Ca(2+)</name>
        <dbReference type="ChEBI" id="CHEBI:29108"/>
    </cofactor>
</comment>
<dbReference type="Gene3D" id="3.40.50.1100">
    <property type="match status" value="2"/>
</dbReference>
<dbReference type="GO" id="GO:0000287">
    <property type="term" value="F:magnesium ion binding"/>
    <property type="evidence" value="ECO:0007669"/>
    <property type="project" value="TreeGrafter"/>
</dbReference>
<dbReference type="RefSeq" id="XP_005651254.1">
    <property type="nucleotide sequence ID" value="XM_005651197.1"/>
</dbReference>
<comment type="cofactor">
    <cofactor evidence="3">
        <name>Mn(2+)</name>
        <dbReference type="ChEBI" id="CHEBI:29035"/>
    </cofactor>
</comment>
<dbReference type="PANTHER" id="PTHR43050:SF1">
    <property type="entry name" value="SERINE RACEMASE"/>
    <property type="match status" value="1"/>
</dbReference>
<dbReference type="PANTHER" id="PTHR43050">
    <property type="entry name" value="SERINE / THREONINE RACEMASE FAMILY MEMBER"/>
    <property type="match status" value="1"/>
</dbReference>
<dbReference type="InterPro" id="IPR000634">
    <property type="entry name" value="Ser/Thr_deHydtase_PyrdxlP-BS"/>
</dbReference>